<sequence>MIILEPNSYALEECLLNRFRSKREIVDITLVDFDNVLYHVSTMDVDKRNELTISIKVNCFDELVGYGVHEILHREYGNYLSQQVENDYNVTLLLDLDNLQQDEAELAKKISYIKRNMMEAPFELAFKYFEQQNDQPGEVMKLSYREDEYMYIQASQDRVTVIFSTRFKEEMDRVFGRVFLQEFVDARRQSLISNAPQVLYSIKEAPLEIRNFPEQRQSNDFSHITFILFPRHFKDEETKEKTVSQIQLFRNYLHYHIKCSKAYIHSRLRNRVSEFLKVLNRAKPENLNPTEKKTASGRYFRQSKSSIA</sequence>
<dbReference type="STRING" id="61424.A0A2T9XXD5"/>
<dbReference type="GO" id="GO:0006897">
    <property type="term" value="P:endocytosis"/>
    <property type="evidence" value="ECO:0007669"/>
    <property type="project" value="UniProtKB-ARBA"/>
</dbReference>
<dbReference type="Pfam" id="PF04045">
    <property type="entry name" value="P34-Arc"/>
    <property type="match status" value="1"/>
</dbReference>
<dbReference type="GO" id="GO:0005885">
    <property type="term" value="C:Arp2/3 protein complex"/>
    <property type="evidence" value="ECO:0007669"/>
    <property type="project" value="InterPro"/>
</dbReference>
<reference evidence="8 11" key="1">
    <citation type="journal article" date="2018" name="MBio">
        <title>Comparative Genomics Reveals the Core Gene Toolbox for the Fungus-Insect Symbiosis.</title>
        <authorList>
            <person name="Wang Y."/>
            <person name="Stata M."/>
            <person name="Wang W."/>
            <person name="Stajich J.E."/>
            <person name="White M.M."/>
            <person name="Moncalvo J.M."/>
        </authorList>
    </citation>
    <scope>NUCLEOTIDE SEQUENCE [LARGE SCALE GENOMIC DNA]</scope>
    <source>
        <strain evidence="8 11">AUS-77-4</strain>
    </source>
</reference>
<dbReference type="OrthoDB" id="148331at2759"/>
<evidence type="ECO:0000256" key="5">
    <source>
        <dbReference type="ARBA" id="ARBA00023212"/>
    </source>
</evidence>
<comment type="function">
    <text evidence="6">Functions as actin-binding component of the Arp2/3 complex which is involved in regulation of actin polymerization and together with an activating nucleation-promoting factor (NPF) mediates the formation of branched actin networks.</text>
</comment>
<dbReference type="FunFam" id="3.30.1460.20:FF:000009">
    <property type="entry name" value="Arp2/3 complex 34 kDa subunit"/>
    <property type="match status" value="1"/>
</dbReference>
<evidence type="ECO:0000313" key="11">
    <source>
        <dbReference type="Proteomes" id="UP000245699"/>
    </source>
</evidence>
<comment type="subcellular location">
    <subcellularLocation>
        <location evidence="1 6">Cytoplasm</location>
        <location evidence="1 6">Cytoskeleton</location>
    </subcellularLocation>
</comment>
<dbReference type="GO" id="GO:0030041">
    <property type="term" value="P:actin filament polymerization"/>
    <property type="evidence" value="ECO:0007669"/>
    <property type="project" value="InterPro"/>
</dbReference>
<comment type="subunit">
    <text evidence="6">Component of the Arp2/3 complex.</text>
</comment>
<dbReference type="Gene3D" id="3.30.1460.20">
    <property type="match status" value="2"/>
</dbReference>
<evidence type="ECO:0000256" key="2">
    <source>
        <dbReference type="ARBA" id="ARBA00007192"/>
    </source>
</evidence>
<name>A0A2T9XXD5_9FUNG</name>
<dbReference type="GO" id="GO:0051015">
    <property type="term" value="F:actin filament binding"/>
    <property type="evidence" value="ECO:0007669"/>
    <property type="project" value="TreeGrafter"/>
</dbReference>
<evidence type="ECO:0000256" key="7">
    <source>
        <dbReference type="SAM" id="MobiDB-lite"/>
    </source>
</evidence>
<comment type="similarity">
    <text evidence="2 6">Belongs to the ARPC2 family.</text>
</comment>
<dbReference type="InterPro" id="IPR034666">
    <property type="entry name" value="ARPC2/4"/>
</dbReference>
<evidence type="ECO:0000313" key="10">
    <source>
        <dbReference type="EMBL" id="PVU89317.1"/>
    </source>
</evidence>
<dbReference type="GO" id="GO:0005200">
    <property type="term" value="F:structural constituent of cytoskeleton"/>
    <property type="evidence" value="ECO:0007669"/>
    <property type="project" value="TreeGrafter"/>
</dbReference>
<evidence type="ECO:0000313" key="9">
    <source>
        <dbReference type="EMBL" id="PVU88047.1"/>
    </source>
</evidence>
<dbReference type="AlphaFoldDB" id="A0A2T9XXD5"/>
<dbReference type="PANTHER" id="PTHR12058:SF0">
    <property type="entry name" value="ACTIN-RELATED PROTEIN 2_3 COMPLEX SUBUNIT 2"/>
    <property type="match status" value="1"/>
</dbReference>
<keyword evidence="3 6" id="KW-0963">Cytoplasm</keyword>
<gene>
    <name evidence="10" type="ORF">BB559_005148</name>
    <name evidence="9" type="ORF">BB559_005754</name>
    <name evidence="8" type="ORF">BB559_007412</name>
</gene>
<dbReference type="PANTHER" id="PTHR12058">
    <property type="entry name" value="ARP2/3 COMPLEX 34 KDA SUBUNIT"/>
    <property type="match status" value="1"/>
</dbReference>
<evidence type="ECO:0000256" key="1">
    <source>
        <dbReference type="ARBA" id="ARBA00004245"/>
    </source>
</evidence>
<evidence type="ECO:0000256" key="3">
    <source>
        <dbReference type="ARBA" id="ARBA00022490"/>
    </source>
</evidence>
<dbReference type="GO" id="GO:0034314">
    <property type="term" value="P:Arp2/3 complex-mediated actin nucleation"/>
    <property type="evidence" value="ECO:0007669"/>
    <property type="project" value="InterPro"/>
</dbReference>
<evidence type="ECO:0000313" key="8">
    <source>
        <dbReference type="EMBL" id="PVU84751.1"/>
    </source>
</evidence>
<organism evidence="8 11">
    <name type="scientific">Furculomyces boomerangus</name>
    <dbReference type="NCBI Taxonomy" id="61424"/>
    <lineage>
        <taxon>Eukaryota</taxon>
        <taxon>Fungi</taxon>
        <taxon>Fungi incertae sedis</taxon>
        <taxon>Zoopagomycota</taxon>
        <taxon>Kickxellomycotina</taxon>
        <taxon>Harpellomycetes</taxon>
        <taxon>Harpellales</taxon>
        <taxon>Harpellaceae</taxon>
        <taxon>Furculomyces</taxon>
    </lineage>
</organism>
<protein>
    <recommendedName>
        <fullName evidence="6">Arp2/3 complex 34 kDa subunit</fullName>
    </recommendedName>
</protein>
<dbReference type="EMBL" id="MBFT01000665">
    <property type="protein sequence ID" value="PVU88047.1"/>
    <property type="molecule type" value="Genomic_DNA"/>
</dbReference>
<keyword evidence="4 6" id="KW-0009">Actin-binding</keyword>
<dbReference type="SUPFAM" id="SSF69645">
    <property type="entry name" value="Arp2/3 complex subunits"/>
    <property type="match status" value="2"/>
</dbReference>
<dbReference type="EMBL" id="MBFT01000555">
    <property type="protein sequence ID" value="PVU89317.1"/>
    <property type="molecule type" value="Genomic_DNA"/>
</dbReference>
<proteinExistence type="inferred from homology"/>
<comment type="caution">
    <text evidence="8">The sequence shown here is derived from an EMBL/GenBank/DDBJ whole genome shotgun (WGS) entry which is preliminary data.</text>
</comment>
<keyword evidence="11" id="KW-1185">Reference proteome</keyword>
<feature type="region of interest" description="Disordered" evidence="7">
    <location>
        <begin position="286"/>
        <end position="308"/>
    </location>
</feature>
<keyword evidence="5 6" id="KW-0206">Cytoskeleton</keyword>
<dbReference type="InterPro" id="IPR007188">
    <property type="entry name" value="ARPC2"/>
</dbReference>
<evidence type="ECO:0000256" key="4">
    <source>
        <dbReference type="ARBA" id="ARBA00023203"/>
    </source>
</evidence>
<accession>A0A2T9XXD5</accession>
<dbReference type="Proteomes" id="UP000245699">
    <property type="component" value="Unassembled WGS sequence"/>
</dbReference>
<dbReference type="EMBL" id="MBFT01001238">
    <property type="protein sequence ID" value="PVU84751.1"/>
    <property type="molecule type" value="Genomic_DNA"/>
</dbReference>
<evidence type="ECO:0000256" key="6">
    <source>
        <dbReference type="RuleBase" id="RU364015"/>
    </source>
</evidence>